<feature type="transmembrane region" description="Helical" evidence="24">
    <location>
        <begin position="108"/>
        <end position="124"/>
    </location>
</feature>
<evidence type="ECO:0000256" key="16">
    <source>
        <dbReference type="ARBA" id="ARBA00023209"/>
    </source>
</evidence>
<comment type="caution">
    <text evidence="25">The sequence shown here is derived from an EMBL/GenBank/DDBJ whole genome shotgun (WGS) entry which is preliminary data.</text>
</comment>
<dbReference type="GO" id="GO:0016024">
    <property type="term" value="P:CDP-diacylglycerol biosynthetic process"/>
    <property type="evidence" value="ECO:0007669"/>
    <property type="project" value="TreeGrafter"/>
</dbReference>
<evidence type="ECO:0000256" key="19">
    <source>
        <dbReference type="ARBA" id="ARBA00031825"/>
    </source>
</evidence>
<evidence type="ECO:0000256" key="2">
    <source>
        <dbReference type="ARBA" id="ARBA00004651"/>
    </source>
</evidence>
<keyword evidence="13 24" id="KW-1133">Transmembrane helix</keyword>
<protein>
    <recommendedName>
        <fullName evidence="7">Phosphatidate cytidylyltransferase</fullName>
        <ecNumber evidence="6">2.7.7.41</ecNumber>
    </recommendedName>
    <alternativeName>
        <fullName evidence="20">CDP-DAG synthase</fullName>
    </alternativeName>
    <alternativeName>
        <fullName evidence="22">CDP-DG synthase</fullName>
    </alternativeName>
    <alternativeName>
        <fullName evidence="18">CDP-diacylglycerol synthase</fullName>
    </alternativeName>
    <alternativeName>
        <fullName evidence="21">CDP-diglyceride pyrophosphorylase</fullName>
    </alternativeName>
    <alternativeName>
        <fullName evidence="23">CDP-diglyceride synthase</fullName>
    </alternativeName>
    <alternativeName>
        <fullName evidence="19">CTP:phosphatidate cytidylyltransferase</fullName>
    </alternativeName>
</protein>
<feature type="transmembrane region" description="Helical" evidence="24">
    <location>
        <begin position="200"/>
        <end position="220"/>
    </location>
</feature>
<keyword evidence="14" id="KW-0443">Lipid metabolism</keyword>
<feature type="transmembrane region" description="Helical" evidence="24">
    <location>
        <begin position="136"/>
        <end position="154"/>
    </location>
</feature>
<accession>A0A0A2UYA8</accession>
<proteinExistence type="inferred from homology"/>
<evidence type="ECO:0000256" key="23">
    <source>
        <dbReference type="ARBA" id="ARBA00033406"/>
    </source>
</evidence>
<keyword evidence="26" id="KW-1185">Reference proteome</keyword>
<evidence type="ECO:0000256" key="6">
    <source>
        <dbReference type="ARBA" id="ARBA00012487"/>
    </source>
</evidence>
<keyword evidence="11 24" id="KW-0812">Transmembrane</keyword>
<dbReference type="GO" id="GO:0004605">
    <property type="term" value="F:phosphatidate cytidylyltransferase activity"/>
    <property type="evidence" value="ECO:0007669"/>
    <property type="project" value="UniProtKB-EC"/>
</dbReference>
<evidence type="ECO:0000256" key="8">
    <source>
        <dbReference type="ARBA" id="ARBA00022475"/>
    </source>
</evidence>
<comment type="pathway">
    <text evidence="3">Phospholipid metabolism; CDP-diacylglycerol biosynthesis; CDP-diacylglycerol from sn-glycerol 3-phosphate: step 3/3.</text>
</comment>
<feature type="transmembrane region" description="Helical" evidence="24">
    <location>
        <begin position="175"/>
        <end position="194"/>
    </location>
</feature>
<evidence type="ECO:0000256" key="4">
    <source>
        <dbReference type="ARBA" id="ARBA00005189"/>
    </source>
</evidence>
<evidence type="ECO:0000256" key="24">
    <source>
        <dbReference type="SAM" id="Phobius"/>
    </source>
</evidence>
<organism evidence="25 26">
    <name type="scientific">Pontibacillus chungwhensis BH030062</name>
    <dbReference type="NCBI Taxonomy" id="1385513"/>
    <lineage>
        <taxon>Bacteria</taxon>
        <taxon>Bacillati</taxon>
        <taxon>Bacillota</taxon>
        <taxon>Bacilli</taxon>
        <taxon>Bacillales</taxon>
        <taxon>Bacillaceae</taxon>
        <taxon>Pontibacillus</taxon>
    </lineage>
</organism>
<keyword evidence="17" id="KW-1208">Phospholipid metabolism</keyword>
<evidence type="ECO:0000256" key="17">
    <source>
        <dbReference type="ARBA" id="ARBA00023264"/>
    </source>
</evidence>
<evidence type="ECO:0000256" key="13">
    <source>
        <dbReference type="ARBA" id="ARBA00022989"/>
    </source>
</evidence>
<reference evidence="25 26" key="1">
    <citation type="submission" date="2013-08" db="EMBL/GenBank/DDBJ databases">
        <title>Genome of Pontibacillus chungwhensis.</title>
        <authorList>
            <person name="Wang Q."/>
            <person name="Wang G."/>
        </authorList>
    </citation>
    <scope>NUCLEOTIDE SEQUENCE [LARGE SCALE GENOMIC DNA]</scope>
    <source>
        <strain evidence="25 26">BH030062</strain>
    </source>
</reference>
<evidence type="ECO:0000256" key="7">
    <source>
        <dbReference type="ARBA" id="ARBA00019373"/>
    </source>
</evidence>
<evidence type="ECO:0000256" key="18">
    <source>
        <dbReference type="ARBA" id="ARBA00029893"/>
    </source>
</evidence>
<evidence type="ECO:0000256" key="10">
    <source>
        <dbReference type="ARBA" id="ARBA00022679"/>
    </source>
</evidence>
<evidence type="ECO:0000313" key="25">
    <source>
        <dbReference type="EMBL" id="KGP92889.1"/>
    </source>
</evidence>
<dbReference type="Pfam" id="PF01148">
    <property type="entry name" value="CTP_transf_1"/>
    <property type="match status" value="1"/>
</dbReference>
<evidence type="ECO:0000256" key="15">
    <source>
        <dbReference type="ARBA" id="ARBA00023136"/>
    </source>
</evidence>
<dbReference type="EMBL" id="AVBG01000001">
    <property type="protein sequence ID" value="KGP92889.1"/>
    <property type="molecule type" value="Genomic_DNA"/>
</dbReference>
<evidence type="ECO:0000256" key="1">
    <source>
        <dbReference type="ARBA" id="ARBA00001698"/>
    </source>
</evidence>
<comment type="pathway">
    <text evidence="4">Lipid metabolism.</text>
</comment>
<dbReference type="Proteomes" id="UP000030153">
    <property type="component" value="Unassembled WGS sequence"/>
</dbReference>
<dbReference type="OrthoDB" id="9799199at2"/>
<sequence>MKQRIVTAIIFGLLIIPIFFFGQLPFVILIYGFATIGLAELMRMRRISPISFPGVVSFVHLWVLLAPEETFSGVIDMTKAEFTLLAVFILLGYTVLVKNKFTFDEAGFLLLSAVYVGMGFYYLIMTRNVDEFGVHYVFFTLLLIWATDTGAFFFGKAMGKRKLWPQISPKKTIEGSLGGILLACVVAIIFHLLAPLDKSMFVVLAGAVLIAIFGQIGDLVESAYKRHYSVKDSGKLLPGHGGVLDRFDSLIFVLPILHFIQFIS</sequence>
<evidence type="ECO:0000313" key="26">
    <source>
        <dbReference type="Proteomes" id="UP000030153"/>
    </source>
</evidence>
<dbReference type="PANTHER" id="PTHR46382:SF1">
    <property type="entry name" value="PHOSPHATIDATE CYTIDYLYLTRANSFERASE"/>
    <property type="match status" value="1"/>
</dbReference>
<dbReference type="EC" id="2.7.7.41" evidence="6"/>
<evidence type="ECO:0000256" key="11">
    <source>
        <dbReference type="ARBA" id="ARBA00022692"/>
    </source>
</evidence>
<keyword evidence="15 24" id="KW-0472">Membrane</keyword>
<evidence type="ECO:0000256" key="14">
    <source>
        <dbReference type="ARBA" id="ARBA00023098"/>
    </source>
</evidence>
<evidence type="ECO:0000256" key="5">
    <source>
        <dbReference type="ARBA" id="ARBA00010185"/>
    </source>
</evidence>
<gene>
    <name evidence="25" type="ORF">N780_11105</name>
</gene>
<keyword evidence="16" id="KW-0594">Phospholipid biosynthesis</keyword>
<keyword evidence="10 25" id="KW-0808">Transferase</keyword>
<dbReference type="GO" id="GO:0005886">
    <property type="term" value="C:plasma membrane"/>
    <property type="evidence" value="ECO:0007669"/>
    <property type="project" value="UniProtKB-SubCell"/>
</dbReference>
<keyword evidence="12 25" id="KW-0548">Nucleotidyltransferase</keyword>
<feature type="transmembrane region" description="Helical" evidence="24">
    <location>
        <begin position="77"/>
        <end position="96"/>
    </location>
</feature>
<keyword evidence="9" id="KW-0444">Lipid biosynthesis</keyword>
<keyword evidence="8" id="KW-1003">Cell membrane</keyword>
<comment type="subcellular location">
    <subcellularLocation>
        <location evidence="2">Cell membrane</location>
        <topology evidence="2">Multi-pass membrane protein</topology>
    </subcellularLocation>
</comment>
<name>A0A0A2UYA8_9BACI</name>
<dbReference type="AlphaFoldDB" id="A0A0A2UYA8"/>
<feature type="transmembrane region" description="Helical" evidence="24">
    <location>
        <begin position="46"/>
        <end position="65"/>
    </location>
</feature>
<dbReference type="RefSeq" id="WP_036778766.1">
    <property type="nucleotide sequence ID" value="NZ_AVBG01000001.1"/>
</dbReference>
<dbReference type="PANTHER" id="PTHR46382">
    <property type="entry name" value="PHOSPHATIDATE CYTIDYLYLTRANSFERASE"/>
    <property type="match status" value="1"/>
</dbReference>
<comment type="similarity">
    <text evidence="5">Belongs to the CDS family.</text>
</comment>
<evidence type="ECO:0000256" key="3">
    <source>
        <dbReference type="ARBA" id="ARBA00005119"/>
    </source>
</evidence>
<dbReference type="STRING" id="1385513.N780_11105"/>
<evidence type="ECO:0000256" key="22">
    <source>
        <dbReference type="ARBA" id="ARBA00032743"/>
    </source>
</evidence>
<evidence type="ECO:0000256" key="20">
    <source>
        <dbReference type="ARBA" id="ARBA00032253"/>
    </source>
</evidence>
<feature type="transmembrane region" description="Helical" evidence="24">
    <location>
        <begin position="6"/>
        <end position="34"/>
    </location>
</feature>
<evidence type="ECO:0000256" key="21">
    <source>
        <dbReference type="ARBA" id="ARBA00032396"/>
    </source>
</evidence>
<dbReference type="eggNOG" id="COG4589">
    <property type="taxonomic scope" value="Bacteria"/>
</dbReference>
<comment type="catalytic activity">
    <reaction evidence="1">
        <text>a 1,2-diacyl-sn-glycero-3-phosphate + CTP + H(+) = a CDP-1,2-diacyl-sn-glycerol + diphosphate</text>
        <dbReference type="Rhea" id="RHEA:16229"/>
        <dbReference type="ChEBI" id="CHEBI:15378"/>
        <dbReference type="ChEBI" id="CHEBI:33019"/>
        <dbReference type="ChEBI" id="CHEBI:37563"/>
        <dbReference type="ChEBI" id="CHEBI:58332"/>
        <dbReference type="ChEBI" id="CHEBI:58608"/>
        <dbReference type="EC" id="2.7.7.41"/>
    </reaction>
</comment>
<evidence type="ECO:0000256" key="9">
    <source>
        <dbReference type="ARBA" id="ARBA00022516"/>
    </source>
</evidence>
<evidence type="ECO:0000256" key="12">
    <source>
        <dbReference type="ARBA" id="ARBA00022695"/>
    </source>
</evidence>